<sequence length="288" mass="33213">MAKRVLCKFFPHGACLKGEHCEYSHDWKPPPNNICTYYQKGICAYGSRCKYNHIKSPLSSYGDLSSTEEPLSSTTTEQSHLNGPFYPPPVHNDRCPVCRRWCLHSDRPWERDEHVRACEGKRRRAEAMRRSREVECNVCMEFVLSKPVAAERRFGILLECDHSFCITCIRSWRSSTPVPGIDASSASRSCPVCRRLSYFVVPSFVWYSSMEEKKEIVDSYKARLRCIDCKHFDFGDGCCPFGASCFYKHAYRDGSLEEVVLAHLGYDEEDTVIAKELRLTEFLNELRL</sequence>
<dbReference type="AlphaFoldDB" id="A0A5A7PYE0"/>
<keyword evidence="2 5" id="KW-0479">Metal-binding</keyword>
<feature type="zinc finger region" description="C3H1-type" evidence="5">
    <location>
        <begin position="29"/>
        <end position="56"/>
    </location>
</feature>
<dbReference type="PROSITE" id="PS50089">
    <property type="entry name" value="ZF_RING_2"/>
    <property type="match status" value="1"/>
</dbReference>
<dbReference type="SUPFAM" id="SSF57850">
    <property type="entry name" value="RING/U-box"/>
    <property type="match status" value="1"/>
</dbReference>
<keyword evidence="1" id="KW-0808">Transferase</keyword>
<dbReference type="Pfam" id="PF00097">
    <property type="entry name" value="zf-C3HC4"/>
    <property type="match status" value="1"/>
</dbReference>
<feature type="domain" description="C3H1-type" evidence="7">
    <location>
        <begin position="228"/>
        <end position="252"/>
    </location>
</feature>
<keyword evidence="4 5" id="KW-0862">Zinc</keyword>
<evidence type="ECO:0000313" key="9">
    <source>
        <dbReference type="Proteomes" id="UP000325081"/>
    </source>
</evidence>
<keyword evidence="9" id="KW-1185">Reference proteome</keyword>
<name>A0A5A7PYE0_STRAF</name>
<gene>
    <name evidence="8" type="ORF">STAS_14340</name>
</gene>
<dbReference type="InterPro" id="IPR045072">
    <property type="entry name" value="MKRN-like"/>
</dbReference>
<evidence type="ECO:0000313" key="8">
    <source>
        <dbReference type="EMBL" id="GER37903.1"/>
    </source>
</evidence>
<dbReference type="PANTHER" id="PTHR11224:SF10">
    <property type="entry name" value="IP09428P-RELATED"/>
    <property type="match status" value="1"/>
</dbReference>
<dbReference type="InterPro" id="IPR001841">
    <property type="entry name" value="Znf_RING"/>
</dbReference>
<dbReference type="EMBL" id="BKCP01005405">
    <property type="protein sequence ID" value="GER37903.1"/>
    <property type="molecule type" value="Genomic_DNA"/>
</dbReference>
<evidence type="ECO:0000256" key="3">
    <source>
        <dbReference type="ARBA" id="ARBA00022771"/>
    </source>
</evidence>
<dbReference type="InterPro" id="IPR036855">
    <property type="entry name" value="Znf_CCCH_sf"/>
</dbReference>
<keyword evidence="3 5" id="KW-0863">Zinc-finger</keyword>
<dbReference type="GO" id="GO:0008270">
    <property type="term" value="F:zinc ion binding"/>
    <property type="evidence" value="ECO:0007669"/>
    <property type="project" value="UniProtKB-KW"/>
</dbReference>
<dbReference type="Proteomes" id="UP000325081">
    <property type="component" value="Unassembled WGS sequence"/>
</dbReference>
<feature type="domain" description="C3H1-type" evidence="7">
    <location>
        <begin position="29"/>
        <end position="56"/>
    </location>
</feature>
<dbReference type="PROSITE" id="PS00518">
    <property type="entry name" value="ZF_RING_1"/>
    <property type="match status" value="1"/>
</dbReference>
<evidence type="ECO:0000256" key="5">
    <source>
        <dbReference type="PROSITE-ProRule" id="PRU00723"/>
    </source>
</evidence>
<dbReference type="GO" id="GO:0061630">
    <property type="term" value="F:ubiquitin protein ligase activity"/>
    <property type="evidence" value="ECO:0007669"/>
    <property type="project" value="UniProtKB-EC"/>
</dbReference>
<feature type="zinc finger region" description="C3H1-type" evidence="5">
    <location>
        <begin position="228"/>
        <end position="252"/>
    </location>
</feature>
<accession>A0A5A7PYE0</accession>
<dbReference type="Pfam" id="PF00642">
    <property type="entry name" value="zf-CCCH"/>
    <property type="match status" value="1"/>
</dbReference>
<evidence type="ECO:0000256" key="2">
    <source>
        <dbReference type="ARBA" id="ARBA00022723"/>
    </source>
</evidence>
<comment type="caution">
    <text evidence="8">The sequence shown here is derived from an EMBL/GenBank/DDBJ whole genome shotgun (WGS) entry which is preliminary data.</text>
</comment>
<reference evidence="9" key="1">
    <citation type="journal article" date="2019" name="Curr. Biol.">
        <title>Genome Sequence of Striga asiatica Provides Insight into the Evolution of Plant Parasitism.</title>
        <authorList>
            <person name="Yoshida S."/>
            <person name="Kim S."/>
            <person name="Wafula E.K."/>
            <person name="Tanskanen J."/>
            <person name="Kim Y.M."/>
            <person name="Honaas L."/>
            <person name="Yang Z."/>
            <person name="Spallek T."/>
            <person name="Conn C.E."/>
            <person name="Ichihashi Y."/>
            <person name="Cheong K."/>
            <person name="Cui S."/>
            <person name="Der J.P."/>
            <person name="Gundlach H."/>
            <person name="Jiao Y."/>
            <person name="Hori C."/>
            <person name="Ishida J.K."/>
            <person name="Kasahara H."/>
            <person name="Kiba T."/>
            <person name="Kim M.S."/>
            <person name="Koo N."/>
            <person name="Laohavisit A."/>
            <person name="Lee Y.H."/>
            <person name="Lumba S."/>
            <person name="McCourt P."/>
            <person name="Mortimer J.C."/>
            <person name="Mutuku J.M."/>
            <person name="Nomura T."/>
            <person name="Sasaki-Sekimoto Y."/>
            <person name="Seto Y."/>
            <person name="Wang Y."/>
            <person name="Wakatake T."/>
            <person name="Sakakibara H."/>
            <person name="Demura T."/>
            <person name="Yamaguchi S."/>
            <person name="Yoneyama K."/>
            <person name="Manabe R.I."/>
            <person name="Nelson D.C."/>
            <person name="Schulman A.H."/>
            <person name="Timko M.P."/>
            <person name="dePamphilis C.W."/>
            <person name="Choi D."/>
            <person name="Shirasu K."/>
        </authorList>
    </citation>
    <scope>NUCLEOTIDE SEQUENCE [LARGE SCALE GENOMIC DNA]</scope>
    <source>
        <strain evidence="9">cv. UVA1</strain>
    </source>
</reference>
<dbReference type="PANTHER" id="PTHR11224">
    <property type="entry name" value="MAKORIN-RELATED"/>
    <property type="match status" value="1"/>
</dbReference>
<dbReference type="SMART" id="SM00356">
    <property type="entry name" value="ZnF_C3H1"/>
    <property type="match status" value="3"/>
</dbReference>
<evidence type="ECO:0000259" key="6">
    <source>
        <dbReference type="PROSITE" id="PS50089"/>
    </source>
</evidence>
<feature type="zinc finger region" description="C3H1-type" evidence="5">
    <location>
        <begin position="1"/>
        <end position="28"/>
    </location>
</feature>
<dbReference type="Gene3D" id="1.20.120.1350">
    <property type="entry name" value="Pneumovirus matrix protein 2 (M2), zinc-binding domain"/>
    <property type="match status" value="1"/>
</dbReference>
<evidence type="ECO:0000256" key="4">
    <source>
        <dbReference type="ARBA" id="ARBA00022833"/>
    </source>
</evidence>
<dbReference type="InterPro" id="IPR000571">
    <property type="entry name" value="Znf_CCCH"/>
</dbReference>
<dbReference type="GO" id="GO:0000209">
    <property type="term" value="P:protein polyubiquitination"/>
    <property type="evidence" value="ECO:0007669"/>
    <property type="project" value="InterPro"/>
</dbReference>
<dbReference type="CDD" id="cd16521">
    <property type="entry name" value="RING-HC_MKRN"/>
    <property type="match status" value="1"/>
</dbReference>
<evidence type="ECO:0000256" key="1">
    <source>
        <dbReference type="ARBA" id="ARBA00022679"/>
    </source>
</evidence>
<dbReference type="Gene3D" id="3.30.40.10">
    <property type="entry name" value="Zinc/RING finger domain, C3HC4 (zinc finger)"/>
    <property type="match status" value="1"/>
</dbReference>
<feature type="domain" description="RING-type" evidence="6">
    <location>
        <begin position="136"/>
        <end position="194"/>
    </location>
</feature>
<dbReference type="SMART" id="SM00184">
    <property type="entry name" value="RING"/>
    <property type="match status" value="1"/>
</dbReference>
<proteinExistence type="predicted"/>
<evidence type="ECO:0000259" key="7">
    <source>
        <dbReference type="PROSITE" id="PS50103"/>
    </source>
</evidence>
<dbReference type="Gene3D" id="4.10.1000.10">
    <property type="entry name" value="Zinc finger, CCCH-type"/>
    <property type="match status" value="1"/>
</dbReference>
<dbReference type="InterPro" id="IPR013083">
    <property type="entry name" value="Znf_RING/FYVE/PHD"/>
</dbReference>
<dbReference type="SUPFAM" id="SSF90229">
    <property type="entry name" value="CCCH zinc finger"/>
    <property type="match status" value="2"/>
</dbReference>
<protein>
    <submittedName>
        <fullName evidence="8">E3 ubiquitin-protein ligase makorin</fullName>
    </submittedName>
</protein>
<dbReference type="OrthoDB" id="411372at2759"/>
<dbReference type="InterPro" id="IPR017907">
    <property type="entry name" value="Znf_RING_CS"/>
</dbReference>
<dbReference type="InterPro" id="IPR018957">
    <property type="entry name" value="Znf_C3HC4_RING-type"/>
</dbReference>
<dbReference type="PROSITE" id="PS50103">
    <property type="entry name" value="ZF_C3H1"/>
    <property type="match status" value="3"/>
</dbReference>
<feature type="domain" description="C3H1-type" evidence="7">
    <location>
        <begin position="1"/>
        <end position="28"/>
    </location>
</feature>
<organism evidence="8 9">
    <name type="scientific">Striga asiatica</name>
    <name type="common">Asiatic witchweed</name>
    <name type="synonym">Buchnera asiatica</name>
    <dbReference type="NCBI Taxonomy" id="4170"/>
    <lineage>
        <taxon>Eukaryota</taxon>
        <taxon>Viridiplantae</taxon>
        <taxon>Streptophyta</taxon>
        <taxon>Embryophyta</taxon>
        <taxon>Tracheophyta</taxon>
        <taxon>Spermatophyta</taxon>
        <taxon>Magnoliopsida</taxon>
        <taxon>eudicotyledons</taxon>
        <taxon>Gunneridae</taxon>
        <taxon>Pentapetalae</taxon>
        <taxon>asterids</taxon>
        <taxon>lamiids</taxon>
        <taxon>Lamiales</taxon>
        <taxon>Orobanchaceae</taxon>
        <taxon>Buchnereae</taxon>
        <taxon>Striga</taxon>
    </lineage>
</organism>